<dbReference type="InterPro" id="IPR001509">
    <property type="entry name" value="Epimerase_deHydtase"/>
</dbReference>
<gene>
    <name evidence="2" type="ORF">AUC69_12430</name>
</gene>
<dbReference type="PANTHER" id="PTHR43245">
    <property type="entry name" value="BIFUNCTIONAL POLYMYXIN RESISTANCE PROTEIN ARNA"/>
    <property type="match status" value="1"/>
</dbReference>
<dbReference type="CDD" id="cd05256">
    <property type="entry name" value="UDP_AE_SDR_e"/>
    <property type="match status" value="1"/>
</dbReference>
<dbReference type="RefSeq" id="WP_069441964.1">
    <property type="nucleotide sequence ID" value="NZ_LPWF01000026.1"/>
</dbReference>
<evidence type="ECO:0000313" key="2">
    <source>
        <dbReference type="EMBL" id="ODR97411.1"/>
    </source>
</evidence>
<dbReference type="EMBL" id="LPWF01000026">
    <property type="protein sequence ID" value="ODR97411.1"/>
    <property type="molecule type" value="Genomic_DNA"/>
</dbReference>
<proteinExistence type="predicted"/>
<dbReference type="PRINTS" id="PR01713">
    <property type="entry name" value="NUCEPIMERASE"/>
</dbReference>
<dbReference type="PANTHER" id="PTHR43245:SF13">
    <property type="entry name" value="UDP-D-APIOSE_UDP-D-XYLOSE SYNTHASE 2"/>
    <property type="match status" value="1"/>
</dbReference>
<accession>A0A1E3VVU4</accession>
<name>A0A1E3VVU4_9HYPH</name>
<dbReference type="STRING" id="1774969.AUC69_12430"/>
<evidence type="ECO:0000313" key="3">
    <source>
        <dbReference type="Proteomes" id="UP000094472"/>
    </source>
</evidence>
<dbReference type="Proteomes" id="UP000094472">
    <property type="component" value="Unassembled WGS sequence"/>
</dbReference>
<dbReference type="InterPro" id="IPR050177">
    <property type="entry name" value="Lipid_A_modif_metabolic_enz"/>
</dbReference>
<dbReference type="AlphaFoldDB" id="A0A1E3VVU4"/>
<keyword evidence="3" id="KW-1185">Reference proteome</keyword>
<dbReference type="Pfam" id="PF01370">
    <property type="entry name" value="Epimerase"/>
    <property type="match status" value="1"/>
</dbReference>
<dbReference type="OrthoDB" id="9801785at2"/>
<comment type="caution">
    <text evidence="2">The sequence shown here is derived from an EMBL/GenBank/DDBJ whole genome shotgun (WGS) entry which is preliminary data.</text>
</comment>
<reference evidence="2 3" key="1">
    <citation type="journal article" date="2016" name="Environ. Microbiol.">
        <title>New Methyloceanibacter diversity from North Sea sediments includes methanotroph containing solely the soluble methane monooxygenase.</title>
        <authorList>
            <person name="Vekeman B."/>
            <person name="Kerckhof F.M."/>
            <person name="Cremers G."/>
            <person name="de Vos P."/>
            <person name="Vandamme P."/>
            <person name="Boon N."/>
            <person name="Op den Camp H.J."/>
            <person name="Heylen K."/>
        </authorList>
    </citation>
    <scope>NUCLEOTIDE SEQUENCE [LARGE SCALE GENOMIC DNA]</scope>
    <source>
        <strain evidence="2 3">R-67175</strain>
    </source>
</reference>
<dbReference type="Gene3D" id="3.90.25.10">
    <property type="entry name" value="UDP-galactose 4-epimerase, domain 1"/>
    <property type="match status" value="1"/>
</dbReference>
<dbReference type="Gene3D" id="3.40.50.720">
    <property type="entry name" value="NAD(P)-binding Rossmann-like Domain"/>
    <property type="match status" value="1"/>
</dbReference>
<dbReference type="SUPFAM" id="SSF51735">
    <property type="entry name" value="NAD(P)-binding Rossmann-fold domains"/>
    <property type="match status" value="1"/>
</dbReference>
<organism evidence="2 3">
    <name type="scientific">Methyloceanibacter superfactus</name>
    <dbReference type="NCBI Taxonomy" id="1774969"/>
    <lineage>
        <taxon>Bacteria</taxon>
        <taxon>Pseudomonadati</taxon>
        <taxon>Pseudomonadota</taxon>
        <taxon>Alphaproteobacteria</taxon>
        <taxon>Hyphomicrobiales</taxon>
        <taxon>Hyphomicrobiaceae</taxon>
        <taxon>Methyloceanibacter</taxon>
    </lineage>
</organism>
<feature type="domain" description="NAD-dependent epimerase/dehydratase" evidence="1">
    <location>
        <begin position="19"/>
        <end position="265"/>
    </location>
</feature>
<dbReference type="InterPro" id="IPR036291">
    <property type="entry name" value="NAD(P)-bd_dom_sf"/>
</dbReference>
<sequence>MTLYDAACDGLARSPKRFLVTGAAGFIGSNLVEALLRLGQSVVGLDNFATGHRHNVEMALADCGDASAQDRLTFVNADIRDADACLEACKDIEVVLHHAAIGSVPYSLADPLTSHICNVDGFLNMLLAAKQTDVRRFVYASSSAVYGDDENLPKLEESIGRPLSPYALTKVINEQYADLFARIQGMDVVGLRYFNVFGKRQDPNGPYAAVIPRWIAALLRGKPIEIYGDGETTRDWCYVENVVQMNILASTTPDSDALNAVYNVGAGSRTTLNELYEMIVASLRAQMPLDDPGPPAYCAFREGDIRDSLADISRARILLGYEAKFDLAMGLEDSIGWYCAHMRGGD</sequence>
<protein>
    <submittedName>
        <fullName evidence="2">Vi polysaccharide biosynthesis protein VipB/TviC</fullName>
    </submittedName>
</protein>
<evidence type="ECO:0000259" key="1">
    <source>
        <dbReference type="Pfam" id="PF01370"/>
    </source>
</evidence>